<dbReference type="PANTHER" id="PTHR10889:SF1">
    <property type="entry name" value="DEOXYRIBOSE-PHOSPHATE ALDOLASE"/>
    <property type="match status" value="1"/>
</dbReference>
<dbReference type="GO" id="GO:0016052">
    <property type="term" value="P:carbohydrate catabolic process"/>
    <property type="evidence" value="ECO:0007669"/>
    <property type="project" value="TreeGrafter"/>
</dbReference>
<dbReference type="AlphaFoldDB" id="A0A7D4BQL9"/>
<evidence type="ECO:0000256" key="6">
    <source>
        <dbReference type="ARBA" id="ARBA00056337"/>
    </source>
</evidence>
<dbReference type="InterPro" id="IPR002915">
    <property type="entry name" value="DeoC/FbaB/LacD_aldolase"/>
</dbReference>
<evidence type="ECO:0000256" key="5">
    <source>
        <dbReference type="ARBA" id="ARBA00048791"/>
    </source>
</evidence>
<dbReference type="UniPathway" id="UPA00002">
    <property type="reaction ID" value="UER00468"/>
</dbReference>
<feature type="active site" description="Proton donor/acceptor" evidence="7">
    <location>
        <position position="92"/>
    </location>
</feature>
<dbReference type="GO" id="GO:0009264">
    <property type="term" value="P:deoxyribonucleotide catabolic process"/>
    <property type="evidence" value="ECO:0007669"/>
    <property type="project" value="UniProtKB-UniRule"/>
</dbReference>
<dbReference type="EC" id="4.1.2.4" evidence="7"/>
<dbReference type="PIRSF" id="PIRSF001357">
    <property type="entry name" value="DeoC"/>
    <property type="match status" value="1"/>
</dbReference>
<dbReference type="HAMAP" id="MF_00114">
    <property type="entry name" value="DeoC_type1"/>
    <property type="match status" value="1"/>
</dbReference>
<dbReference type="EMBL" id="CP048104">
    <property type="protein sequence ID" value="QKG84951.1"/>
    <property type="molecule type" value="Genomic_DNA"/>
</dbReference>
<dbReference type="InterPro" id="IPR013785">
    <property type="entry name" value="Aldolase_TIM"/>
</dbReference>
<feature type="active site" description="Schiff-base intermediate with acetaldehyde" evidence="7">
    <location>
        <position position="154"/>
    </location>
</feature>
<comment type="pathway">
    <text evidence="7">Carbohydrate degradation; 2-deoxy-D-ribose 1-phosphate degradation; D-glyceraldehyde 3-phosphate and acetaldehyde from 2-deoxy-alpha-D-ribose 1-phosphate: step 2/2.</text>
</comment>
<reference evidence="8 9" key="1">
    <citation type="submission" date="2020-01" db="EMBL/GenBank/DDBJ databases">
        <authorList>
            <person name="Gulvik C.A."/>
            <person name="Batra D.G."/>
        </authorList>
    </citation>
    <scope>NUCLEOTIDE SEQUENCE [LARGE SCALE GENOMIC DNA]</scope>
    <source>
        <strain evidence="8 9">W9323</strain>
    </source>
</reference>
<feature type="active site" description="Proton donor/acceptor" evidence="7">
    <location>
        <position position="183"/>
    </location>
</feature>
<protein>
    <recommendedName>
        <fullName evidence="7">Deoxyribose-phosphate aldolase</fullName>
        <shortName evidence="7">DERA</shortName>
        <ecNumber evidence="7">4.1.2.4</ecNumber>
    </recommendedName>
    <alternativeName>
        <fullName evidence="7">2-deoxy-D-ribose 5-phosphate aldolase</fullName>
    </alternativeName>
    <alternativeName>
        <fullName evidence="7">Phosphodeoxyriboaldolase</fullName>
        <shortName evidence="7">Deoxyriboaldolase</shortName>
    </alternativeName>
</protein>
<dbReference type="Proteomes" id="UP000503088">
    <property type="component" value="Chromosome"/>
</dbReference>
<name>A0A7D4BQL9_9BACL</name>
<keyword evidence="4 7" id="KW-0704">Schiff base</keyword>
<dbReference type="InterPro" id="IPR028581">
    <property type="entry name" value="DeoC_typeI"/>
</dbReference>
<evidence type="ECO:0000256" key="4">
    <source>
        <dbReference type="ARBA" id="ARBA00023270"/>
    </source>
</evidence>
<dbReference type="PANTHER" id="PTHR10889">
    <property type="entry name" value="DEOXYRIBOSE-PHOSPHATE ALDOLASE"/>
    <property type="match status" value="1"/>
</dbReference>
<comment type="similarity">
    <text evidence="1 7">Belongs to the DeoC/FbaB aldolase family. DeoC type 1 subfamily.</text>
</comment>
<accession>A0A7D4BQL9</accession>
<dbReference type="Gene3D" id="3.20.20.70">
    <property type="entry name" value="Aldolase class I"/>
    <property type="match status" value="1"/>
</dbReference>
<evidence type="ECO:0000256" key="7">
    <source>
        <dbReference type="HAMAP-Rule" id="MF_00114"/>
    </source>
</evidence>
<dbReference type="Pfam" id="PF01791">
    <property type="entry name" value="DeoC"/>
    <property type="match status" value="1"/>
</dbReference>
<evidence type="ECO:0000313" key="8">
    <source>
        <dbReference type="EMBL" id="QKG84951.1"/>
    </source>
</evidence>
<evidence type="ECO:0000256" key="2">
    <source>
        <dbReference type="ARBA" id="ARBA00022490"/>
    </source>
</evidence>
<dbReference type="KEGG" id="kpul:GXN76_11050"/>
<sequence length="223" mass="23469">MDRHKLASMIDHTLLKADVTSEQIDKLCEEAATYRFASVCINPCWVVRAAEKLKGTGIKVCTVIGFPLGAATKEVKGFETRQAIQQGAEEIDMVMNIGALKSGDRDTLRKDIEEVVHAAGKVPVKVILETGLLTEEEIRVASQIAKEAGAAFVKTSTGFGNGGATEEAVVIMRDAVGPDLGVKASGGIRDQQTAERMVKAGANRIGASSSVAIVTGGAGHGEY</sequence>
<comment type="function">
    <text evidence="6 7">Catalyzes a reversible aldol reaction between acetaldehyde and D-glyceraldehyde 3-phosphate to generate 2-deoxy-D-ribose 5-phosphate.</text>
</comment>
<dbReference type="SMART" id="SM01133">
    <property type="entry name" value="DeoC"/>
    <property type="match status" value="1"/>
</dbReference>
<evidence type="ECO:0000256" key="3">
    <source>
        <dbReference type="ARBA" id="ARBA00023239"/>
    </source>
</evidence>
<keyword evidence="2 7" id="KW-0963">Cytoplasm</keyword>
<dbReference type="InterPro" id="IPR011343">
    <property type="entry name" value="DeoC"/>
</dbReference>
<dbReference type="SUPFAM" id="SSF51569">
    <property type="entry name" value="Aldolase"/>
    <property type="match status" value="1"/>
</dbReference>
<dbReference type="RefSeq" id="WP_173223143.1">
    <property type="nucleotide sequence ID" value="NZ_CP048104.1"/>
</dbReference>
<dbReference type="NCBIfam" id="TIGR00126">
    <property type="entry name" value="deoC"/>
    <property type="match status" value="1"/>
</dbReference>
<comment type="catalytic activity">
    <reaction evidence="5 7">
        <text>2-deoxy-D-ribose 5-phosphate = D-glyceraldehyde 3-phosphate + acetaldehyde</text>
        <dbReference type="Rhea" id="RHEA:12821"/>
        <dbReference type="ChEBI" id="CHEBI:15343"/>
        <dbReference type="ChEBI" id="CHEBI:59776"/>
        <dbReference type="ChEBI" id="CHEBI:62877"/>
        <dbReference type="EC" id="4.1.2.4"/>
    </reaction>
</comment>
<evidence type="ECO:0000256" key="1">
    <source>
        <dbReference type="ARBA" id="ARBA00010936"/>
    </source>
</evidence>
<keyword evidence="3 7" id="KW-0456">Lyase</keyword>
<dbReference type="CDD" id="cd00959">
    <property type="entry name" value="DeoC"/>
    <property type="match status" value="1"/>
</dbReference>
<dbReference type="GO" id="GO:0006018">
    <property type="term" value="P:2-deoxyribose 1-phosphate catabolic process"/>
    <property type="evidence" value="ECO:0007669"/>
    <property type="project" value="UniProtKB-UniRule"/>
</dbReference>
<dbReference type="FunFam" id="3.20.20.70:FF:000044">
    <property type="entry name" value="Deoxyribose-phosphate aldolase"/>
    <property type="match status" value="1"/>
</dbReference>
<proteinExistence type="inferred from homology"/>
<dbReference type="GO" id="GO:0005737">
    <property type="term" value="C:cytoplasm"/>
    <property type="evidence" value="ECO:0007669"/>
    <property type="project" value="UniProtKB-SubCell"/>
</dbReference>
<comment type="subcellular location">
    <subcellularLocation>
        <location evidence="7">Cytoplasm</location>
    </subcellularLocation>
</comment>
<organism evidence="8 9">
    <name type="scientific">Kroppenstedtia pulmonis</name>
    <dbReference type="NCBI Taxonomy" id="1380685"/>
    <lineage>
        <taxon>Bacteria</taxon>
        <taxon>Bacillati</taxon>
        <taxon>Bacillota</taxon>
        <taxon>Bacilli</taxon>
        <taxon>Bacillales</taxon>
        <taxon>Thermoactinomycetaceae</taxon>
        <taxon>Kroppenstedtia</taxon>
    </lineage>
</organism>
<dbReference type="GO" id="GO:0004139">
    <property type="term" value="F:deoxyribose-phosphate aldolase activity"/>
    <property type="evidence" value="ECO:0007669"/>
    <property type="project" value="UniProtKB-UniRule"/>
</dbReference>
<keyword evidence="9" id="KW-1185">Reference proteome</keyword>
<evidence type="ECO:0000313" key="9">
    <source>
        <dbReference type="Proteomes" id="UP000503088"/>
    </source>
</evidence>
<gene>
    <name evidence="7 8" type="primary">deoC</name>
    <name evidence="8" type="ORF">GXN76_11050</name>
</gene>